<dbReference type="EMBL" id="LAZR01000217">
    <property type="protein sequence ID" value="KKN81283.1"/>
    <property type="molecule type" value="Genomic_DNA"/>
</dbReference>
<reference evidence="2" key="1">
    <citation type="journal article" date="2015" name="Nature">
        <title>Complex archaea that bridge the gap between prokaryotes and eukaryotes.</title>
        <authorList>
            <person name="Spang A."/>
            <person name="Saw J.H."/>
            <person name="Jorgensen S.L."/>
            <person name="Zaremba-Niedzwiedzka K."/>
            <person name="Martijn J."/>
            <person name="Lind A.E."/>
            <person name="van Eijk R."/>
            <person name="Schleper C."/>
            <person name="Guy L."/>
            <person name="Ettema T.J."/>
        </authorList>
    </citation>
    <scope>NUCLEOTIDE SEQUENCE</scope>
</reference>
<organism evidence="2">
    <name type="scientific">marine sediment metagenome</name>
    <dbReference type="NCBI Taxonomy" id="412755"/>
    <lineage>
        <taxon>unclassified sequences</taxon>
        <taxon>metagenomes</taxon>
        <taxon>ecological metagenomes</taxon>
    </lineage>
</organism>
<dbReference type="InterPro" id="IPR045584">
    <property type="entry name" value="Pilin-like"/>
</dbReference>
<accession>A0A0F9WRC1</accession>
<proteinExistence type="predicted"/>
<dbReference type="Gene3D" id="3.30.700.10">
    <property type="entry name" value="Glycoprotein, Type 4 Pilin"/>
    <property type="match status" value="1"/>
</dbReference>
<feature type="domain" description="Type II secretion system protein GspG C-terminal" evidence="1">
    <location>
        <begin position="46"/>
        <end position="117"/>
    </location>
</feature>
<dbReference type="Pfam" id="PF08334">
    <property type="entry name" value="T2SSG"/>
    <property type="match status" value="1"/>
</dbReference>
<dbReference type="InterPro" id="IPR013545">
    <property type="entry name" value="T2SS_protein-GspG_C"/>
</dbReference>
<evidence type="ECO:0000259" key="1">
    <source>
        <dbReference type="Pfam" id="PF08334"/>
    </source>
</evidence>
<name>A0A0F9WRC1_9ZZZZ</name>
<protein>
    <recommendedName>
        <fullName evidence="1">Type II secretion system protein GspG C-terminal domain-containing protein</fullName>
    </recommendedName>
</protein>
<dbReference type="SUPFAM" id="SSF54523">
    <property type="entry name" value="Pili subunits"/>
    <property type="match status" value="1"/>
</dbReference>
<dbReference type="AlphaFoldDB" id="A0A0F9WRC1"/>
<gene>
    <name evidence="2" type="ORF">LCGC14_0321200</name>
</gene>
<evidence type="ECO:0000313" key="2">
    <source>
        <dbReference type="EMBL" id="KKN81283.1"/>
    </source>
</evidence>
<sequence>MNRKLGLLGILIIIPAVIAIVVVTTNDDADTADTNERLKGLAETMVLGPIRKAKEVVLWNDLRTLRAHLELYKLQHHGTYPRTLDLLTQATDANGKPGGIYGPYVTGGLPVNPFTETNDVQTKTKGKGPQAWYYNARTGKIHPNNPEHMDR</sequence>
<comment type="caution">
    <text evidence="2">The sequence shown here is derived from an EMBL/GenBank/DDBJ whole genome shotgun (WGS) entry which is preliminary data.</text>
</comment>